<feature type="region of interest" description="Disordered" evidence="1">
    <location>
        <begin position="204"/>
        <end position="229"/>
    </location>
</feature>
<accession>A0A7S4AGM1</accession>
<dbReference type="InterPro" id="IPR050231">
    <property type="entry name" value="Iron_ascorbate_oxido_reductase"/>
</dbReference>
<proteinExistence type="predicted"/>
<feature type="compositionally biased region" description="Basic and acidic residues" evidence="1">
    <location>
        <begin position="210"/>
        <end position="224"/>
    </location>
</feature>
<dbReference type="PANTHER" id="PTHR47990">
    <property type="entry name" value="2-OXOGLUTARATE (2OG) AND FE(II)-DEPENDENT OXYGENASE SUPERFAMILY PROTEIN-RELATED"/>
    <property type="match status" value="1"/>
</dbReference>
<evidence type="ECO:0000313" key="3">
    <source>
        <dbReference type="EMBL" id="CAE0715042.1"/>
    </source>
</evidence>
<dbReference type="InterPro" id="IPR027443">
    <property type="entry name" value="IPNS-like_sf"/>
</dbReference>
<dbReference type="Gene3D" id="2.60.120.330">
    <property type="entry name" value="B-lactam Antibiotic, Isopenicillin N Synthase, Chain"/>
    <property type="match status" value="1"/>
</dbReference>
<organism evidence="3">
    <name type="scientific">Pseudo-nitzschia australis</name>
    <dbReference type="NCBI Taxonomy" id="44445"/>
    <lineage>
        <taxon>Eukaryota</taxon>
        <taxon>Sar</taxon>
        <taxon>Stramenopiles</taxon>
        <taxon>Ochrophyta</taxon>
        <taxon>Bacillariophyta</taxon>
        <taxon>Bacillariophyceae</taxon>
        <taxon>Bacillariophycidae</taxon>
        <taxon>Bacillariales</taxon>
        <taxon>Bacillariaceae</taxon>
        <taxon>Pseudo-nitzschia</taxon>
    </lineage>
</organism>
<feature type="region of interest" description="Disordered" evidence="1">
    <location>
        <begin position="271"/>
        <end position="304"/>
    </location>
</feature>
<feature type="compositionally biased region" description="Low complexity" evidence="1">
    <location>
        <begin position="271"/>
        <end position="284"/>
    </location>
</feature>
<name>A0A7S4AGM1_9STRA</name>
<dbReference type="AlphaFoldDB" id="A0A7S4AGM1"/>
<dbReference type="Pfam" id="PF14226">
    <property type="entry name" value="DIOX_N"/>
    <property type="match status" value="1"/>
</dbReference>
<reference evidence="3" key="1">
    <citation type="submission" date="2021-01" db="EMBL/GenBank/DDBJ databases">
        <authorList>
            <person name="Corre E."/>
            <person name="Pelletier E."/>
            <person name="Niang G."/>
            <person name="Scheremetjew M."/>
            <person name="Finn R."/>
            <person name="Kale V."/>
            <person name="Holt S."/>
            <person name="Cochrane G."/>
            <person name="Meng A."/>
            <person name="Brown T."/>
            <person name="Cohen L."/>
        </authorList>
    </citation>
    <scope>NUCLEOTIDE SEQUENCE</scope>
    <source>
        <strain evidence="3">10249 10 AB</strain>
    </source>
</reference>
<sequence>MSVIRSTSRRIPILDIAKYHSNRTAFVEELRVACHTVGFFLIKHDFGDLARTMLGETTSFFERPLEQKLSISYENSPSFRGFMKLGVENTSGRMDYREQVEYAVEYNTTKAGTTATQPFYERLKGKNPWPTDFQPTLEPITNNYASEVCNVADIIRDSLCLALKLDPKDTIHDKFLAPTDNSDSENDVVPHWVIKLVSYPPPAVIPTQHTIDRTNEPSSHEEQQHQGVGAHTDTNFLTLVLQDDSSGSASNNNNNTSEGLQAYSRGEWIDVDVPSSPSAVPDSSTTNENDASEIDSSSGTSSNNSSNFLICNLGEQAETWSRGYFLATPHRVITKSSSPSSQQQKPRTSVPLFYNPVLSATMGPLDHKVLDKVPWERPKKYQQQEHWRRPNNLMNPSVGENTFKSLARSHPEVFAKHHPDLELLEDGRIILRGST</sequence>
<dbReference type="InterPro" id="IPR026992">
    <property type="entry name" value="DIOX_N"/>
</dbReference>
<dbReference type="SUPFAM" id="SSF51197">
    <property type="entry name" value="Clavaminate synthase-like"/>
    <property type="match status" value="1"/>
</dbReference>
<evidence type="ECO:0000256" key="1">
    <source>
        <dbReference type="SAM" id="MobiDB-lite"/>
    </source>
</evidence>
<protein>
    <recommendedName>
        <fullName evidence="2">Non-haem dioxygenase N-terminal domain-containing protein</fullName>
    </recommendedName>
</protein>
<evidence type="ECO:0000259" key="2">
    <source>
        <dbReference type="Pfam" id="PF14226"/>
    </source>
</evidence>
<gene>
    <name evidence="3" type="ORF">PAUS00366_LOCUS7794</name>
</gene>
<dbReference type="EMBL" id="HBIX01010312">
    <property type="protein sequence ID" value="CAE0715042.1"/>
    <property type="molecule type" value="Transcribed_RNA"/>
</dbReference>
<feature type="domain" description="Non-haem dioxygenase N-terminal" evidence="2">
    <location>
        <begin position="11"/>
        <end position="131"/>
    </location>
</feature>